<evidence type="ECO:0000313" key="2">
    <source>
        <dbReference type="EMBL" id="GFY09477.1"/>
    </source>
</evidence>
<evidence type="ECO:0000256" key="1">
    <source>
        <dbReference type="SAM" id="MobiDB-lite"/>
    </source>
</evidence>
<proteinExistence type="predicted"/>
<dbReference type="Proteomes" id="UP000887159">
    <property type="component" value="Unassembled WGS sequence"/>
</dbReference>
<organism evidence="2 3">
    <name type="scientific">Trichonephila clavipes</name>
    <name type="common">Golden silk orbweaver</name>
    <name type="synonym">Nephila clavipes</name>
    <dbReference type="NCBI Taxonomy" id="2585209"/>
    <lineage>
        <taxon>Eukaryota</taxon>
        <taxon>Metazoa</taxon>
        <taxon>Ecdysozoa</taxon>
        <taxon>Arthropoda</taxon>
        <taxon>Chelicerata</taxon>
        <taxon>Arachnida</taxon>
        <taxon>Araneae</taxon>
        <taxon>Araneomorphae</taxon>
        <taxon>Entelegynae</taxon>
        <taxon>Araneoidea</taxon>
        <taxon>Nephilidae</taxon>
        <taxon>Trichonephila</taxon>
    </lineage>
</organism>
<evidence type="ECO:0000313" key="3">
    <source>
        <dbReference type="Proteomes" id="UP000887159"/>
    </source>
</evidence>
<protein>
    <submittedName>
        <fullName evidence="2">Uncharacterized protein</fullName>
    </submittedName>
</protein>
<keyword evidence="3" id="KW-1185">Reference proteome</keyword>
<dbReference type="EMBL" id="BMAU01021290">
    <property type="protein sequence ID" value="GFY09477.1"/>
    <property type="molecule type" value="Genomic_DNA"/>
</dbReference>
<feature type="region of interest" description="Disordered" evidence="1">
    <location>
        <begin position="140"/>
        <end position="166"/>
    </location>
</feature>
<dbReference type="AlphaFoldDB" id="A0A8X6SHV9"/>
<gene>
    <name evidence="2" type="ORF">TNCV_4321561</name>
</gene>
<accession>A0A8X6SHV9</accession>
<reference evidence="2" key="1">
    <citation type="submission" date="2020-08" db="EMBL/GenBank/DDBJ databases">
        <title>Multicomponent nature underlies the extraordinary mechanical properties of spider dragline silk.</title>
        <authorList>
            <person name="Kono N."/>
            <person name="Nakamura H."/>
            <person name="Mori M."/>
            <person name="Yoshida Y."/>
            <person name="Ohtoshi R."/>
            <person name="Malay A.D."/>
            <person name="Moran D.A.P."/>
            <person name="Tomita M."/>
            <person name="Numata K."/>
            <person name="Arakawa K."/>
        </authorList>
    </citation>
    <scope>NUCLEOTIDE SEQUENCE</scope>
</reference>
<comment type="caution">
    <text evidence="2">The sequence shown here is derived from an EMBL/GenBank/DDBJ whole genome shotgun (WGS) entry which is preliminary data.</text>
</comment>
<sequence>MYLSCDGSIRVSSSKHLEKSLGYQLALFTTNPSEEETICTQEKGEDLWQSIYLRMCVYLLTNRMVQKLAKGFKRSRMIRQQYGRWNWRNDPSQHPDTITGSRYNVYSPQLPSPSYDHPSFSLQRPTMYPRNQRLPQRPEVLRPDAPTFYPHQRTRENNAVFEPHRT</sequence>
<name>A0A8X6SHV9_TRICX</name>